<dbReference type="PANTHER" id="PTHR24198">
    <property type="entry name" value="ANKYRIN REPEAT AND PROTEIN KINASE DOMAIN-CONTAINING PROTEIN"/>
    <property type="match status" value="1"/>
</dbReference>
<dbReference type="PANTHER" id="PTHR24198:SF165">
    <property type="entry name" value="ANKYRIN REPEAT-CONTAINING PROTEIN-RELATED"/>
    <property type="match status" value="1"/>
</dbReference>
<dbReference type="AlphaFoldDB" id="A0AAW1KID8"/>
<reference evidence="4 5" key="1">
    <citation type="journal article" date="2024" name="BMC Genomics">
        <title>De novo assembly and annotation of Popillia japonica's genome with initial clues to its potential as an invasive pest.</title>
        <authorList>
            <person name="Cucini C."/>
            <person name="Boschi S."/>
            <person name="Funari R."/>
            <person name="Cardaioli E."/>
            <person name="Iannotti N."/>
            <person name="Marturano G."/>
            <person name="Paoli F."/>
            <person name="Bruttini M."/>
            <person name="Carapelli A."/>
            <person name="Frati F."/>
            <person name="Nardi F."/>
        </authorList>
    </citation>
    <scope>NUCLEOTIDE SEQUENCE [LARGE SCALE GENOMIC DNA]</scope>
    <source>
        <strain evidence="4">DMR45628</strain>
    </source>
</reference>
<evidence type="ECO:0000313" key="5">
    <source>
        <dbReference type="Proteomes" id="UP001458880"/>
    </source>
</evidence>
<evidence type="ECO:0000256" key="1">
    <source>
        <dbReference type="ARBA" id="ARBA00022737"/>
    </source>
</evidence>
<dbReference type="Gene3D" id="1.25.40.20">
    <property type="entry name" value="Ankyrin repeat-containing domain"/>
    <property type="match status" value="2"/>
</dbReference>
<feature type="repeat" description="ANK" evidence="3">
    <location>
        <begin position="40"/>
        <end position="72"/>
    </location>
</feature>
<comment type="caution">
    <text evidence="4">The sequence shown here is derived from an EMBL/GenBank/DDBJ whole genome shotgun (WGS) entry which is preliminary data.</text>
</comment>
<proteinExistence type="predicted"/>
<dbReference type="SUPFAM" id="SSF48403">
    <property type="entry name" value="Ankyrin repeat"/>
    <property type="match status" value="1"/>
</dbReference>
<name>A0AAW1KID8_POPJA</name>
<dbReference type="InterPro" id="IPR002110">
    <property type="entry name" value="Ankyrin_rpt"/>
</dbReference>
<dbReference type="EMBL" id="JASPKY010000235">
    <property type="protein sequence ID" value="KAK9717867.1"/>
    <property type="molecule type" value="Genomic_DNA"/>
</dbReference>
<evidence type="ECO:0000256" key="3">
    <source>
        <dbReference type="PROSITE-ProRule" id="PRU00023"/>
    </source>
</evidence>
<keyword evidence="2 3" id="KW-0040">ANK repeat</keyword>
<dbReference type="PROSITE" id="PS50088">
    <property type="entry name" value="ANK_REPEAT"/>
    <property type="match status" value="1"/>
</dbReference>
<dbReference type="Pfam" id="PF12796">
    <property type="entry name" value="Ank_2"/>
    <property type="match status" value="1"/>
</dbReference>
<keyword evidence="5" id="KW-1185">Reference proteome</keyword>
<evidence type="ECO:0000313" key="4">
    <source>
        <dbReference type="EMBL" id="KAK9717867.1"/>
    </source>
</evidence>
<protein>
    <submittedName>
        <fullName evidence="4">Ankyrin repeats (3 copies)</fullName>
    </submittedName>
</protein>
<dbReference type="InterPro" id="IPR036770">
    <property type="entry name" value="Ankyrin_rpt-contain_sf"/>
</dbReference>
<dbReference type="Proteomes" id="UP001458880">
    <property type="component" value="Unassembled WGS sequence"/>
</dbReference>
<evidence type="ECO:0000256" key="2">
    <source>
        <dbReference type="ARBA" id="ARBA00023043"/>
    </source>
</evidence>
<accession>A0AAW1KID8</accession>
<sequence length="148" mass="17202">MSVVAINPSFDQFYATLIYRKFEKASKLLPNLNIETPDINGKTYLMRACLDNEVDVFSWLVRNKANIDVEDNAGRNLLFMAIESRNKANIDVEDNAGRNLLFMAIESRSLDIIQWLTDKEWLLYTTYKDETALHRAVYMKLGYYSMVN</sequence>
<gene>
    <name evidence="4" type="ORF">QE152_g23509</name>
</gene>
<organism evidence="4 5">
    <name type="scientific">Popillia japonica</name>
    <name type="common">Japanese beetle</name>
    <dbReference type="NCBI Taxonomy" id="7064"/>
    <lineage>
        <taxon>Eukaryota</taxon>
        <taxon>Metazoa</taxon>
        <taxon>Ecdysozoa</taxon>
        <taxon>Arthropoda</taxon>
        <taxon>Hexapoda</taxon>
        <taxon>Insecta</taxon>
        <taxon>Pterygota</taxon>
        <taxon>Neoptera</taxon>
        <taxon>Endopterygota</taxon>
        <taxon>Coleoptera</taxon>
        <taxon>Polyphaga</taxon>
        <taxon>Scarabaeiformia</taxon>
        <taxon>Scarabaeidae</taxon>
        <taxon>Rutelinae</taxon>
        <taxon>Popillia</taxon>
    </lineage>
</organism>
<keyword evidence="1" id="KW-0677">Repeat</keyword>